<dbReference type="Proteomes" id="UP001597104">
    <property type="component" value="Unassembled WGS sequence"/>
</dbReference>
<feature type="transmembrane region" description="Helical" evidence="1">
    <location>
        <begin position="37"/>
        <end position="56"/>
    </location>
</feature>
<dbReference type="PROSITE" id="PS51257">
    <property type="entry name" value="PROKAR_LIPOPROTEIN"/>
    <property type="match status" value="1"/>
</dbReference>
<protein>
    <submittedName>
        <fullName evidence="2">5-bromo-4-chloroindolyl phosphate hydrolysis family protein</fullName>
    </submittedName>
</protein>
<sequence>MQKRISKRGHWLVSILIFIASFYALHLIFAGCMDGHFSDFSAGLGALLITGISRWWQIRHSQRPQQLKNIDHELLDHYQAAGMSADDIQFFRETMHTAKDQIDQLNQNMQKAPKLRAIELHAEPVKVSRATFKTIVAHPQKLHLASDFLYRHLPTMVDLTAKYIAINQHEVKDKDTYTVLEQSAAAINELAQQFRTDYETLVADDFAAIDVDIALAKAAKKSQASKESDSDE</sequence>
<reference evidence="3" key="1">
    <citation type="journal article" date="2019" name="Int. J. Syst. Evol. Microbiol.">
        <title>The Global Catalogue of Microorganisms (GCM) 10K type strain sequencing project: providing services to taxonomists for standard genome sequencing and annotation.</title>
        <authorList>
            <consortium name="The Broad Institute Genomics Platform"/>
            <consortium name="The Broad Institute Genome Sequencing Center for Infectious Disease"/>
            <person name="Wu L."/>
            <person name="Ma J."/>
        </authorList>
    </citation>
    <scope>NUCLEOTIDE SEQUENCE [LARGE SCALE GENOMIC DNA]</scope>
    <source>
        <strain evidence="3">CCM 8925</strain>
    </source>
</reference>
<feature type="transmembrane region" description="Helical" evidence="1">
    <location>
        <begin position="12"/>
        <end position="31"/>
    </location>
</feature>
<accession>A0ABW3EDX2</accession>
<evidence type="ECO:0000313" key="2">
    <source>
        <dbReference type="EMBL" id="MFD0897936.1"/>
    </source>
</evidence>
<proteinExistence type="predicted"/>
<keyword evidence="1" id="KW-0472">Membrane</keyword>
<keyword evidence="3" id="KW-1185">Reference proteome</keyword>
<dbReference type="Pfam" id="PF10112">
    <property type="entry name" value="Halogen_Hydrol"/>
    <property type="match status" value="1"/>
</dbReference>
<gene>
    <name evidence="2" type="ORF">ACFQZ7_09405</name>
</gene>
<dbReference type="EMBL" id="JBHTIO010000043">
    <property type="protein sequence ID" value="MFD0897936.1"/>
    <property type="molecule type" value="Genomic_DNA"/>
</dbReference>
<organism evidence="2 3">
    <name type="scientific">Loigolactobacillus binensis</name>
    <dbReference type="NCBI Taxonomy" id="2559922"/>
    <lineage>
        <taxon>Bacteria</taxon>
        <taxon>Bacillati</taxon>
        <taxon>Bacillota</taxon>
        <taxon>Bacilli</taxon>
        <taxon>Lactobacillales</taxon>
        <taxon>Lactobacillaceae</taxon>
        <taxon>Loigolactobacillus</taxon>
    </lineage>
</organism>
<dbReference type="InterPro" id="IPR018770">
    <property type="entry name" value="ChloroindolylP_hydrolase"/>
</dbReference>
<keyword evidence="1" id="KW-1133">Transmembrane helix</keyword>
<dbReference type="RefSeq" id="WP_137637740.1">
    <property type="nucleotide sequence ID" value="NZ_BJDN01000012.1"/>
</dbReference>
<name>A0ABW3EDX2_9LACO</name>
<keyword evidence="1" id="KW-0812">Transmembrane</keyword>
<evidence type="ECO:0000256" key="1">
    <source>
        <dbReference type="SAM" id="Phobius"/>
    </source>
</evidence>
<comment type="caution">
    <text evidence="2">The sequence shown here is derived from an EMBL/GenBank/DDBJ whole genome shotgun (WGS) entry which is preliminary data.</text>
</comment>
<evidence type="ECO:0000313" key="3">
    <source>
        <dbReference type="Proteomes" id="UP001597104"/>
    </source>
</evidence>